<feature type="region of interest" description="Disordered" evidence="1">
    <location>
        <begin position="141"/>
        <end position="163"/>
    </location>
</feature>
<dbReference type="Proteomes" id="UP000095149">
    <property type="component" value="Unassembled WGS sequence"/>
</dbReference>
<dbReference type="AlphaFoldDB" id="A0A1E3JDZ1"/>
<dbReference type="GO" id="GO:0000070">
    <property type="term" value="P:mitotic sister chromatid segregation"/>
    <property type="evidence" value="ECO:0007669"/>
    <property type="project" value="InterPro"/>
</dbReference>
<dbReference type="GO" id="GO:0000444">
    <property type="term" value="C:MIS12/MIND type complex"/>
    <property type="evidence" value="ECO:0007669"/>
    <property type="project" value="TreeGrafter"/>
</dbReference>
<sequence length="209" mass="24406">MSEPLSRIAVDHERDWIRVQKNVAKAITDSMEARLATMPGGKDGEAARVMRIELEERLGKIQERMWHMAKYNIQVNGQNYEDYVQATEGFDEVLDRKIWGLNTERVEHETRIAERRKRMPDAIYQMEEDLEGRREEAEWLPDEQEEETGTYFDASNAQELPKPERYEEVRETFEIAAANLAEVARSAPIQLQRAQRAQTVQEEITNMPP</sequence>
<dbReference type="PANTHER" id="PTHR31749">
    <property type="entry name" value="KINETOCHORE-ASSOCIATED PROTEIN NSL1 HOMOLOG"/>
    <property type="match status" value="1"/>
</dbReference>
<evidence type="ECO:0000313" key="3">
    <source>
        <dbReference type="Proteomes" id="UP000095149"/>
    </source>
</evidence>
<organism evidence="2 3">
    <name type="scientific">Cryptococcus amylolentus CBS 6273</name>
    <dbReference type="NCBI Taxonomy" id="1296118"/>
    <lineage>
        <taxon>Eukaryota</taxon>
        <taxon>Fungi</taxon>
        <taxon>Dikarya</taxon>
        <taxon>Basidiomycota</taxon>
        <taxon>Agaricomycotina</taxon>
        <taxon>Tremellomycetes</taxon>
        <taxon>Tremellales</taxon>
        <taxon>Cryptococcaceae</taxon>
        <taxon>Cryptococcus</taxon>
    </lineage>
</organism>
<evidence type="ECO:0000256" key="1">
    <source>
        <dbReference type="SAM" id="MobiDB-lite"/>
    </source>
</evidence>
<dbReference type="OrthoDB" id="2135762at2759"/>
<reference evidence="2 3" key="1">
    <citation type="submission" date="2016-06" db="EMBL/GenBank/DDBJ databases">
        <title>Evolution of pathogenesis and genome organization in the Tremellales.</title>
        <authorList>
            <person name="Cuomo C."/>
            <person name="Litvintseva A."/>
            <person name="Heitman J."/>
            <person name="Chen Y."/>
            <person name="Sun S."/>
            <person name="Springer D."/>
            <person name="Dromer F."/>
            <person name="Young S."/>
            <person name="Zeng Q."/>
            <person name="Chapman S."/>
            <person name="Gujja S."/>
            <person name="Saif S."/>
            <person name="Birren B."/>
        </authorList>
    </citation>
    <scope>NUCLEOTIDE SEQUENCE [LARGE SCALE GENOMIC DNA]</scope>
    <source>
        <strain evidence="2 3">CBS 6273</strain>
    </source>
</reference>
<name>A0A1E3JDZ1_9TREE</name>
<gene>
    <name evidence="2" type="ORF">I350_07194</name>
</gene>
<comment type="caution">
    <text evidence="2">The sequence shown here is derived from an EMBL/GenBank/DDBJ whole genome shotgun (WGS) entry which is preliminary data.</text>
</comment>
<dbReference type="InterPro" id="IPR013950">
    <property type="entry name" value="Mis14/Nsl1"/>
</dbReference>
<proteinExistence type="predicted"/>
<protein>
    <submittedName>
        <fullName evidence="2">Uncharacterized protein</fullName>
    </submittedName>
</protein>
<accession>A0A1E3JDZ1</accession>
<dbReference type="EMBL" id="MEKH01000012">
    <property type="protein sequence ID" value="ODN99042.1"/>
    <property type="molecule type" value="Genomic_DNA"/>
</dbReference>
<dbReference type="PANTHER" id="PTHR31749:SF3">
    <property type="entry name" value="KINETOCHORE-ASSOCIATED PROTEIN NSL1 HOMOLOG"/>
    <property type="match status" value="1"/>
</dbReference>
<evidence type="ECO:0000313" key="2">
    <source>
        <dbReference type="EMBL" id="ODN99042.1"/>
    </source>
</evidence>